<keyword evidence="6 7" id="KW-0472">Membrane</keyword>
<name>A0ABY1LYK6_9BACL</name>
<evidence type="ECO:0000256" key="5">
    <source>
        <dbReference type="ARBA" id="ARBA00022989"/>
    </source>
</evidence>
<dbReference type="InterPro" id="IPR036259">
    <property type="entry name" value="MFS_trans_sf"/>
</dbReference>
<dbReference type="CDD" id="cd06173">
    <property type="entry name" value="MFS_MefA_like"/>
    <property type="match status" value="1"/>
</dbReference>
<dbReference type="InterPro" id="IPR022324">
    <property type="entry name" value="Bacilysin_exporter_BacE_put"/>
</dbReference>
<feature type="transmembrane region" description="Helical" evidence="7">
    <location>
        <begin position="370"/>
        <end position="393"/>
    </location>
</feature>
<dbReference type="Gene3D" id="1.20.1250.20">
    <property type="entry name" value="MFS general substrate transporter like domains"/>
    <property type="match status" value="1"/>
</dbReference>
<evidence type="ECO:0000256" key="6">
    <source>
        <dbReference type="ARBA" id="ARBA00023136"/>
    </source>
</evidence>
<evidence type="ECO:0000256" key="7">
    <source>
        <dbReference type="SAM" id="Phobius"/>
    </source>
</evidence>
<sequence length="450" mass="47339">MTKMRRFGKGLAGREGSGILQNRAYLALLSAQLVSNIGDWLYLLALLTMVGLKWHATPWEITMVSLCMVLPVLLGGPLAGMLADRFERKKLMVISDLVRFGVLLGFVFVTAIWQVYVLLIAKGFLDVIFSPAKNGKIKEIVPHEQLEQAVSYSAIIEQGTKIIGPALGGMLTAAFSVTVCFVVDAGTFLISALLLTKVPGKLRSAASTPAEGEAGQATASRKLNRGFWSEMAAGIKIIGGIPLLAVATLTLCACLLVLQIADSQAVVLFREIPGVPDDLLGWCITFSGVGTLTAAWLTRHLKLTPLYKMGIGGAMLGLVFAAAGFIVSQVTFTEGVMALMLALFAFAGLGAGMTFIPFQVTLQQRTPEAVTGRVFGTVSSLTSTATLIGPLFGGSLVTAFGPEPAFILSGSLMAVMGFLLLSIAPAIMKRDRAAAVPAVSGAEAVEAVEA</sequence>
<feature type="transmembrane region" description="Helical" evidence="7">
    <location>
        <begin position="405"/>
        <end position="424"/>
    </location>
</feature>
<protein>
    <submittedName>
        <fullName evidence="9">Predicted arabinose efflux permease, MFS family</fullName>
    </submittedName>
</protein>
<feature type="transmembrane region" description="Helical" evidence="7">
    <location>
        <begin position="61"/>
        <end position="79"/>
    </location>
</feature>
<keyword evidence="2" id="KW-0813">Transport</keyword>
<dbReference type="PANTHER" id="PTHR43266">
    <property type="entry name" value="MACROLIDE-EFFLUX PROTEIN"/>
    <property type="match status" value="1"/>
</dbReference>
<comment type="caution">
    <text evidence="9">The sequence shown here is derived from an EMBL/GenBank/DDBJ whole genome shotgun (WGS) entry which is preliminary data.</text>
</comment>
<organism evidence="9 10">
    <name type="scientific">Paenibacillus barengoltzii J12</name>
    <dbReference type="NCBI Taxonomy" id="935846"/>
    <lineage>
        <taxon>Bacteria</taxon>
        <taxon>Bacillati</taxon>
        <taxon>Bacillota</taxon>
        <taxon>Bacilli</taxon>
        <taxon>Bacillales</taxon>
        <taxon>Paenibacillaceae</taxon>
        <taxon>Paenibacillus</taxon>
    </lineage>
</organism>
<evidence type="ECO:0000256" key="4">
    <source>
        <dbReference type="ARBA" id="ARBA00022692"/>
    </source>
</evidence>
<evidence type="ECO:0000259" key="8">
    <source>
        <dbReference type="PROSITE" id="PS50850"/>
    </source>
</evidence>
<dbReference type="InterPro" id="IPR020846">
    <property type="entry name" value="MFS_dom"/>
</dbReference>
<evidence type="ECO:0000256" key="2">
    <source>
        <dbReference type="ARBA" id="ARBA00022448"/>
    </source>
</evidence>
<proteinExistence type="predicted"/>
<feature type="transmembrane region" description="Helical" evidence="7">
    <location>
        <begin position="24"/>
        <end position="49"/>
    </location>
</feature>
<evidence type="ECO:0000313" key="10">
    <source>
        <dbReference type="Proteomes" id="UP000192939"/>
    </source>
</evidence>
<feature type="transmembrane region" description="Helical" evidence="7">
    <location>
        <begin position="237"/>
        <end position="259"/>
    </location>
</feature>
<feature type="transmembrane region" description="Helical" evidence="7">
    <location>
        <begin position="309"/>
        <end position="330"/>
    </location>
</feature>
<keyword evidence="3" id="KW-1003">Cell membrane</keyword>
<dbReference type="SUPFAM" id="SSF103473">
    <property type="entry name" value="MFS general substrate transporter"/>
    <property type="match status" value="1"/>
</dbReference>
<evidence type="ECO:0000256" key="1">
    <source>
        <dbReference type="ARBA" id="ARBA00004651"/>
    </source>
</evidence>
<accession>A0ABY1LYK6</accession>
<evidence type="ECO:0000256" key="3">
    <source>
        <dbReference type="ARBA" id="ARBA00022475"/>
    </source>
</evidence>
<dbReference type="PROSITE" id="PS50850">
    <property type="entry name" value="MFS"/>
    <property type="match status" value="1"/>
</dbReference>
<feature type="transmembrane region" description="Helical" evidence="7">
    <location>
        <begin position="173"/>
        <end position="195"/>
    </location>
</feature>
<reference evidence="9 10" key="1">
    <citation type="submission" date="2017-04" db="EMBL/GenBank/DDBJ databases">
        <authorList>
            <person name="Varghese N."/>
            <person name="Submissions S."/>
        </authorList>
    </citation>
    <scope>NUCLEOTIDE SEQUENCE [LARGE SCALE GENOMIC DNA]</scope>
    <source>
        <strain evidence="9 10">J12</strain>
    </source>
</reference>
<gene>
    <name evidence="9" type="ORF">SAMN02744124_01485</name>
</gene>
<keyword evidence="4 7" id="KW-0812">Transmembrane</keyword>
<dbReference type="Pfam" id="PF07690">
    <property type="entry name" value="MFS_1"/>
    <property type="match status" value="1"/>
</dbReference>
<feature type="domain" description="Major facilitator superfamily (MFS) profile" evidence="8">
    <location>
        <begin position="24"/>
        <end position="428"/>
    </location>
</feature>
<dbReference type="Proteomes" id="UP000192939">
    <property type="component" value="Unassembled WGS sequence"/>
</dbReference>
<evidence type="ECO:0000313" key="9">
    <source>
        <dbReference type="EMBL" id="SMF13318.1"/>
    </source>
</evidence>
<keyword evidence="5 7" id="KW-1133">Transmembrane helix</keyword>
<feature type="transmembrane region" description="Helical" evidence="7">
    <location>
        <begin position="336"/>
        <end position="358"/>
    </location>
</feature>
<feature type="transmembrane region" description="Helical" evidence="7">
    <location>
        <begin position="100"/>
        <end position="121"/>
    </location>
</feature>
<keyword evidence="10" id="KW-1185">Reference proteome</keyword>
<dbReference type="EMBL" id="FXAE01000010">
    <property type="protein sequence ID" value="SMF13318.1"/>
    <property type="molecule type" value="Genomic_DNA"/>
</dbReference>
<dbReference type="PRINTS" id="PR01988">
    <property type="entry name" value="EXPORTERBACE"/>
</dbReference>
<feature type="transmembrane region" description="Helical" evidence="7">
    <location>
        <begin position="279"/>
        <end position="297"/>
    </location>
</feature>
<comment type="subcellular location">
    <subcellularLocation>
        <location evidence="1">Cell membrane</location>
        <topology evidence="1">Multi-pass membrane protein</topology>
    </subcellularLocation>
</comment>
<dbReference type="PANTHER" id="PTHR43266:SF2">
    <property type="entry name" value="MAJOR FACILITATOR SUPERFAMILY (MFS) PROFILE DOMAIN-CONTAINING PROTEIN"/>
    <property type="match status" value="1"/>
</dbReference>
<dbReference type="InterPro" id="IPR011701">
    <property type="entry name" value="MFS"/>
</dbReference>